<name>A0A557SUW6_9ARCH</name>
<protein>
    <submittedName>
        <fullName evidence="6">Putative ferritin</fullName>
        <ecNumber evidence="6">1.16.3.1</ecNumber>
    </submittedName>
</protein>
<evidence type="ECO:0000256" key="3">
    <source>
        <dbReference type="ARBA" id="ARBA00023002"/>
    </source>
</evidence>
<dbReference type="InterPro" id="IPR009078">
    <property type="entry name" value="Ferritin-like_SF"/>
</dbReference>
<sequence length="178" mass="20246">MTVYMRISPEMTKAINEQISYEASSANAYIAIGSWCERTGFDGSAAFFYEQASEENMHMLKFIHYLNGAGAEAIIPEIDKPQHSFESLQSAFQFGLQGEQTVSRSIYELVDMAGKEKDYSTYSFLQWFVIEQIEEETLFQTILQKFDLLGSDKLAIYQIDQSLASIRSQIVSKQAKQV</sequence>
<dbReference type="InterPro" id="IPR001519">
    <property type="entry name" value="Ferritin"/>
</dbReference>
<dbReference type="GO" id="GO:0006826">
    <property type="term" value="P:iron ion transport"/>
    <property type="evidence" value="ECO:0007669"/>
    <property type="project" value="InterPro"/>
</dbReference>
<evidence type="ECO:0000256" key="4">
    <source>
        <dbReference type="ARBA" id="ARBA00023004"/>
    </source>
</evidence>
<dbReference type="CDD" id="cd01055">
    <property type="entry name" value="Nonheme_Ferritin"/>
    <property type="match status" value="1"/>
</dbReference>
<dbReference type="Proteomes" id="UP000315289">
    <property type="component" value="Unassembled WGS sequence"/>
</dbReference>
<accession>A0A557SUW6</accession>
<dbReference type="GO" id="GO:0042802">
    <property type="term" value="F:identical protein binding"/>
    <property type="evidence" value="ECO:0007669"/>
    <property type="project" value="UniProtKB-ARBA"/>
</dbReference>
<dbReference type="InterPro" id="IPR012347">
    <property type="entry name" value="Ferritin-like"/>
</dbReference>
<evidence type="ECO:0000313" key="7">
    <source>
        <dbReference type="Proteomes" id="UP000315289"/>
    </source>
</evidence>
<dbReference type="FunFam" id="1.20.1260.10:FF:000001">
    <property type="entry name" value="Non-heme ferritin"/>
    <property type="match status" value="1"/>
</dbReference>
<gene>
    <name evidence="6" type="ORF">NARC_80127</name>
</gene>
<dbReference type="InterPro" id="IPR008331">
    <property type="entry name" value="Ferritin_DPS_dom"/>
</dbReference>
<dbReference type="SUPFAM" id="SSF47240">
    <property type="entry name" value="Ferritin-like"/>
    <property type="match status" value="1"/>
</dbReference>
<keyword evidence="4" id="KW-0408">Iron</keyword>
<evidence type="ECO:0000256" key="1">
    <source>
        <dbReference type="ARBA" id="ARBA00022434"/>
    </source>
</evidence>
<dbReference type="Pfam" id="PF00210">
    <property type="entry name" value="Ferritin"/>
    <property type="match status" value="1"/>
</dbReference>
<dbReference type="InterPro" id="IPR041719">
    <property type="entry name" value="Ferritin_prok"/>
</dbReference>
<dbReference type="PROSITE" id="PS50905">
    <property type="entry name" value="FERRITIN_LIKE"/>
    <property type="match status" value="1"/>
</dbReference>
<dbReference type="PANTHER" id="PTHR11431">
    <property type="entry name" value="FERRITIN"/>
    <property type="match status" value="1"/>
</dbReference>
<dbReference type="EC" id="1.16.3.1" evidence="6"/>
<proteinExistence type="predicted"/>
<organism evidence="6 7">
    <name type="scientific">Candidatus Nitrosocosmicus arcticus</name>
    <dbReference type="NCBI Taxonomy" id="2035267"/>
    <lineage>
        <taxon>Archaea</taxon>
        <taxon>Nitrososphaerota</taxon>
        <taxon>Nitrososphaeria</taxon>
        <taxon>Nitrososphaerales</taxon>
        <taxon>Nitrososphaeraceae</taxon>
        <taxon>Candidatus Nitrosocosmicus</taxon>
    </lineage>
</organism>
<evidence type="ECO:0000313" key="6">
    <source>
        <dbReference type="EMBL" id="TVP40397.1"/>
    </source>
</evidence>
<dbReference type="InterPro" id="IPR009040">
    <property type="entry name" value="Ferritin-like_diiron"/>
</dbReference>
<keyword evidence="1" id="KW-0409">Iron storage</keyword>
<keyword evidence="2" id="KW-0479">Metal-binding</keyword>
<evidence type="ECO:0000256" key="2">
    <source>
        <dbReference type="ARBA" id="ARBA00022723"/>
    </source>
</evidence>
<keyword evidence="3 6" id="KW-0560">Oxidoreductase</keyword>
<dbReference type="PANTHER" id="PTHR11431:SF127">
    <property type="entry name" value="BACTERIAL NON-HEME FERRITIN"/>
    <property type="match status" value="1"/>
</dbReference>
<keyword evidence="7" id="KW-1185">Reference proteome</keyword>
<comment type="caution">
    <text evidence="6">The sequence shown here is derived from an EMBL/GenBank/DDBJ whole genome shotgun (WGS) entry which is preliminary data.</text>
</comment>
<dbReference type="Gene3D" id="1.20.1260.10">
    <property type="match status" value="1"/>
</dbReference>
<dbReference type="EMBL" id="VOAH01000008">
    <property type="protein sequence ID" value="TVP40397.1"/>
    <property type="molecule type" value="Genomic_DNA"/>
</dbReference>
<dbReference type="GO" id="GO:0004322">
    <property type="term" value="F:ferroxidase activity"/>
    <property type="evidence" value="ECO:0007669"/>
    <property type="project" value="UniProtKB-EC"/>
</dbReference>
<evidence type="ECO:0000259" key="5">
    <source>
        <dbReference type="PROSITE" id="PS50905"/>
    </source>
</evidence>
<dbReference type="GO" id="GO:0005737">
    <property type="term" value="C:cytoplasm"/>
    <property type="evidence" value="ECO:0007669"/>
    <property type="project" value="TreeGrafter"/>
</dbReference>
<dbReference type="GO" id="GO:0008198">
    <property type="term" value="F:ferrous iron binding"/>
    <property type="evidence" value="ECO:0007669"/>
    <property type="project" value="TreeGrafter"/>
</dbReference>
<dbReference type="AlphaFoldDB" id="A0A557SUW6"/>
<feature type="domain" description="Ferritin-like diiron" evidence="5">
    <location>
        <begin position="5"/>
        <end position="150"/>
    </location>
</feature>
<dbReference type="GO" id="GO:0006879">
    <property type="term" value="P:intracellular iron ion homeostasis"/>
    <property type="evidence" value="ECO:0007669"/>
    <property type="project" value="UniProtKB-KW"/>
</dbReference>
<dbReference type="GO" id="GO:0008199">
    <property type="term" value="F:ferric iron binding"/>
    <property type="evidence" value="ECO:0007669"/>
    <property type="project" value="InterPro"/>
</dbReference>
<reference evidence="6 7" key="1">
    <citation type="journal article" date="2019" name="Front. Microbiol.">
        <title>Ammonia Oxidation by the Arctic Terrestrial Thaumarchaeote Candidatus Nitrosocosmicus arcticus Is Stimulated by Increasing Temperatures.</title>
        <authorList>
            <person name="Alves R.J.E."/>
            <person name="Kerou M."/>
            <person name="Zappe A."/>
            <person name="Bittner R."/>
            <person name="Abby S.S."/>
            <person name="Schmidt H.A."/>
            <person name="Pfeifer K."/>
            <person name="Schleper C."/>
        </authorList>
    </citation>
    <scope>NUCLEOTIDE SEQUENCE [LARGE SCALE GENOMIC DNA]</scope>
    <source>
        <strain evidence="6 7">Kfb</strain>
    </source>
</reference>